<keyword evidence="2" id="KW-1185">Reference proteome</keyword>
<dbReference type="AlphaFoldDB" id="A0A1X7IXV9"/>
<proteinExistence type="predicted"/>
<reference evidence="2" key="1">
    <citation type="submission" date="2017-04" db="EMBL/GenBank/DDBJ databases">
        <authorList>
            <person name="Varghese N."/>
            <person name="Submissions S."/>
        </authorList>
    </citation>
    <scope>NUCLEOTIDE SEQUENCE [LARGE SCALE GENOMIC DNA]</scope>
    <source>
        <strain evidence="2">USBA 82</strain>
    </source>
</reference>
<dbReference type="EMBL" id="FXBB01000006">
    <property type="protein sequence ID" value="SMG19954.1"/>
    <property type="molecule type" value="Genomic_DNA"/>
</dbReference>
<protein>
    <submittedName>
        <fullName evidence="1">Uncharacterized protein</fullName>
    </submittedName>
</protein>
<name>A0A1X7IXV9_9BACT</name>
<dbReference type="STRING" id="561720.SAMN06275492_10652"/>
<dbReference type="Proteomes" id="UP000193355">
    <property type="component" value="Unassembled WGS sequence"/>
</dbReference>
<accession>A0A1X7IXV9</accession>
<dbReference type="OrthoDB" id="2383at2"/>
<dbReference type="RefSeq" id="WP_085544049.1">
    <property type="nucleotide sequence ID" value="NZ_FXBB01000006.1"/>
</dbReference>
<gene>
    <name evidence="1" type="ORF">SAMN06275492_10652</name>
</gene>
<organism evidence="1 2">
    <name type="scientific">Dethiosulfovibrio salsuginis</name>
    <dbReference type="NCBI Taxonomy" id="561720"/>
    <lineage>
        <taxon>Bacteria</taxon>
        <taxon>Thermotogati</taxon>
        <taxon>Synergistota</taxon>
        <taxon>Synergistia</taxon>
        <taxon>Synergistales</taxon>
        <taxon>Dethiosulfovibrionaceae</taxon>
        <taxon>Dethiosulfovibrio</taxon>
    </lineage>
</organism>
<evidence type="ECO:0000313" key="2">
    <source>
        <dbReference type="Proteomes" id="UP000193355"/>
    </source>
</evidence>
<evidence type="ECO:0000313" key="1">
    <source>
        <dbReference type="EMBL" id="SMG19954.1"/>
    </source>
</evidence>
<sequence length="334" mass="38087">MLSIIRSGPRVVRMEGDDRAILNWLKEHFPVSESPKERILDGIGEDSTVLVVGDPGKEVYVAIDSFPDVILASMLTDGVCGMVRSVRRMPRSIIFRSLGDYETVMGEIAEDFGGEVSTLDRVWDWDSDQGVIICFTEKSLARPLVMGDMKKDVVLVTMPHEALRARLRRRALYLFNLSMNKAEWRQLEIRIYDAYGRYPLHVERLTKAIDDLELGLIMGEGWGKDYAHILMPVSVYCLRFFSCFDPKVVKKALMGLEYVEGEERFADFDLYEGKKKISWTDVSAGQYKDRKALGAIMREEVRNALEQDQVDEMDRLEAEILAMADGSDSDSRFN</sequence>